<evidence type="ECO:0000256" key="7">
    <source>
        <dbReference type="ARBA" id="ARBA00022679"/>
    </source>
</evidence>
<feature type="modified residue" description="4-aspartylphosphate" evidence="14">
    <location>
        <position position="652"/>
    </location>
</feature>
<keyword evidence="4" id="KW-1003">Cell membrane</keyword>
<dbReference type="PANTHER" id="PTHR43047:SF78">
    <property type="entry name" value="SENSORY_REGULATORY PROTEIN RPFC"/>
    <property type="match status" value="1"/>
</dbReference>
<keyword evidence="9 19" id="KW-0418">Kinase</keyword>
<dbReference type="SUPFAM" id="SSF47226">
    <property type="entry name" value="Histidine-containing phosphotransfer domain, HPT domain"/>
    <property type="match status" value="1"/>
</dbReference>
<evidence type="ECO:0000259" key="16">
    <source>
        <dbReference type="PROSITE" id="PS50109"/>
    </source>
</evidence>
<dbReference type="InterPro" id="IPR035965">
    <property type="entry name" value="PAS-like_dom_sf"/>
</dbReference>
<dbReference type="Proteomes" id="UP000024836">
    <property type="component" value="Unassembled WGS sequence"/>
</dbReference>
<dbReference type="NCBIfam" id="TIGR00229">
    <property type="entry name" value="sensory_box"/>
    <property type="match status" value="1"/>
</dbReference>
<dbReference type="Pfam" id="PF00989">
    <property type="entry name" value="PAS"/>
    <property type="match status" value="1"/>
</dbReference>
<dbReference type="GO" id="GO:0000155">
    <property type="term" value="F:phosphorelay sensor kinase activity"/>
    <property type="evidence" value="ECO:0007669"/>
    <property type="project" value="InterPro"/>
</dbReference>
<evidence type="ECO:0000313" key="20">
    <source>
        <dbReference type="Proteomes" id="UP000024836"/>
    </source>
</evidence>
<dbReference type="GO" id="GO:0005886">
    <property type="term" value="C:plasma membrane"/>
    <property type="evidence" value="ECO:0007669"/>
    <property type="project" value="UniProtKB-SubCell"/>
</dbReference>
<dbReference type="SUPFAM" id="SSF47384">
    <property type="entry name" value="Homodimeric domain of signal transducing histidine kinase"/>
    <property type="match status" value="1"/>
</dbReference>
<protein>
    <recommendedName>
        <fullName evidence="3">histidine kinase</fullName>
        <ecNumber evidence="3">2.7.13.3</ecNumber>
    </recommendedName>
</protein>
<dbReference type="CDD" id="cd17546">
    <property type="entry name" value="REC_hyHK_CKI1_RcsC-like"/>
    <property type="match status" value="1"/>
</dbReference>
<feature type="transmembrane region" description="Helical" evidence="15">
    <location>
        <begin position="12"/>
        <end position="31"/>
    </location>
</feature>
<dbReference type="Pfam" id="PF02518">
    <property type="entry name" value="HATPase_c"/>
    <property type="match status" value="1"/>
</dbReference>
<name>A0A058ZP34_9RHOB</name>
<dbReference type="STRING" id="1461693.ATO10_01065"/>
<dbReference type="EC" id="2.7.13.3" evidence="3"/>
<dbReference type="EMBL" id="AQQY01000001">
    <property type="protein sequence ID" value="KCV83308.1"/>
    <property type="molecule type" value="Genomic_DNA"/>
</dbReference>
<evidence type="ECO:0000256" key="6">
    <source>
        <dbReference type="ARBA" id="ARBA00022553"/>
    </source>
</evidence>
<accession>A0A058ZP34</accession>
<dbReference type="Gene3D" id="3.30.450.20">
    <property type="entry name" value="PAS domain"/>
    <property type="match status" value="1"/>
</dbReference>
<dbReference type="CDD" id="cd00082">
    <property type="entry name" value="HisKA"/>
    <property type="match status" value="1"/>
</dbReference>
<evidence type="ECO:0000256" key="11">
    <source>
        <dbReference type="ARBA" id="ARBA00022989"/>
    </source>
</evidence>
<dbReference type="Gene3D" id="1.20.120.160">
    <property type="entry name" value="HPT domain"/>
    <property type="match status" value="1"/>
</dbReference>
<dbReference type="SUPFAM" id="SSF55785">
    <property type="entry name" value="PYP-like sensor domain (PAS domain)"/>
    <property type="match status" value="1"/>
</dbReference>
<proteinExistence type="predicted"/>
<keyword evidence="8 15" id="KW-0812">Transmembrane</keyword>
<sequence length="825" mass="90033">MRLLNNVRFQRSLIPIFVAALCAATIVFLAMEVMRDLRVLSTARSDNAQWTLSQAEVEFLDFQHAVDQARYSQAPDLPLVRKEFDIIYSRLQTLSQGTLYAPLRRVPEFDRALVTAMAGLDQMIPQIDGPETHLIAALGSMSETITSLRPTVRDIANAGLHVFAEDSDNSRTEIAQSLLRLAFLATCLVIALLTLLHHARKVGRQARTRGNELELAYGRMNTVLQTSLDAVIVADKAGRILEFNAAAERIFQYQAHEVQGRTIGEICVPDHLRDAHEAGMARHAKDGSKHVVGHGRVRLEGKRRDGEVFPIELALETAQTGEDEIVIAFLRDISRRVAAENELVDARDKALAGEQAKAEFLAMMTHEIRTPLNGVLGNLSLLQDTKLSPSQQRYVRNMGISGKLLMSHVDAVLDIARFESGVVQGQDETIHLGQLMQNIVDSQLSAAEAYGNLLEWSWIGASESWVTTNESRLQQVILNLLGNAIKFTRNGRIAIELERMACDGADRIEVRIIDTGVGIAEQDLPRVFDDFESLHAPLEDGVAGTGLGLGIARRLVDAMGGEIGAESTLGEGSVFWFSFPLVHGVAPPETPAQAVPKDTKSQTILLVEDNEINLRLTEELLTKLGHEVIEARNGQEAVSLAQTQPFDLILMDIRMPVMDGLTATKAIRDGAGPCKDVPIVALSANVLPDARDRFIAGGMSGFLGKPLNKYELSLVLSGASGAGSAPEQDVPQAAENASILALMDRYLAEAQELFDWLESDPEDLREIAERCHKIAGSAAAFGHPDLREALVQLEERATAGDRAGLAQAIETAQKAWRTSPAPCVS</sequence>
<evidence type="ECO:0000256" key="10">
    <source>
        <dbReference type="ARBA" id="ARBA00022840"/>
    </source>
</evidence>
<dbReference type="InterPro" id="IPR004358">
    <property type="entry name" value="Sig_transdc_His_kin-like_C"/>
</dbReference>
<dbReference type="InterPro" id="IPR011006">
    <property type="entry name" value="CheY-like_superfamily"/>
</dbReference>
<dbReference type="InterPro" id="IPR036890">
    <property type="entry name" value="HATPase_C_sf"/>
</dbReference>
<keyword evidence="10" id="KW-0547">Nucleotide-binding</keyword>
<dbReference type="Pfam" id="PF00512">
    <property type="entry name" value="HisKA"/>
    <property type="match status" value="1"/>
</dbReference>
<feature type="domain" description="Response regulatory" evidence="17">
    <location>
        <begin position="603"/>
        <end position="720"/>
    </location>
</feature>
<dbReference type="PROSITE" id="PS50112">
    <property type="entry name" value="PAS"/>
    <property type="match status" value="1"/>
</dbReference>
<evidence type="ECO:0000256" key="15">
    <source>
        <dbReference type="SAM" id="Phobius"/>
    </source>
</evidence>
<dbReference type="InterPro" id="IPR001789">
    <property type="entry name" value="Sig_transdc_resp-reg_receiver"/>
</dbReference>
<evidence type="ECO:0000256" key="9">
    <source>
        <dbReference type="ARBA" id="ARBA00022777"/>
    </source>
</evidence>
<dbReference type="SMART" id="SM00448">
    <property type="entry name" value="REC"/>
    <property type="match status" value="1"/>
</dbReference>
<evidence type="ECO:0000259" key="17">
    <source>
        <dbReference type="PROSITE" id="PS50110"/>
    </source>
</evidence>
<dbReference type="Pfam" id="PF00072">
    <property type="entry name" value="Response_reg"/>
    <property type="match status" value="1"/>
</dbReference>
<dbReference type="PRINTS" id="PR00344">
    <property type="entry name" value="BCTRLSENSOR"/>
</dbReference>
<dbReference type="Gene3D" id="1.10.287.130">
    <property type="match status" value="1"/>
</dbReference>
<comment type="subcellular location">
    <subcellularLocation>
        <location evidence="2">Cell inner membrane</location>
        <topology evidence="2">Multi-pass membrane protein</topology>
    </subcellularLocation>
</comment>
<dbReference type="Gene3D" id="3.30.565.10">
    <property type="entry name" value="Histidine kinase-like ATPase, C-terminal domain"/>
    <property type="match status" value="1"/>
</dbReference>
<keyword evidence="7" id="KW-0808">Transferase</keyword>
<dbReference type="PROSITE" id="PS50109">
    <property type="entry name" value="HIS_KIN"/>
    <property type="match status" value="1"/>
</dbReference>
<comment type="catalytic activity">
    <reaction evidence="1">
        <text>ATP + protein L-histidine = ADP + protein N-phospho-L-histidine.</text>
        <dbReference type="EC" id="2.7.13.3"/>
    </reaction>
</comment>
<dbReference type="CDD" id="cd16922">
    <property type="entry name" value="HATPase_EvgS-ArcB-TorS-like"/>
    <property type="match status" value="1"/>
</dbReference>
<dbReference type="SUPFAM" id="SSF52172">
    <property type="entry name" value="CheY-like"/>
    <property type="match status" value="1"/>
</dbReference>
<dbReference type="AlphaFoldDB" id="A0A058ZP34"/>
<dbReference type="InterPro" id="IPR003594">
    <property type="entry name" value="HATPase_dom"/>
</dbReference>
<keyword evidence="6 14" id="KW-0597">Phosphoprotein</keyword>
<dbReference type="InterPro" id="IPR036097">
    <property type="entry name" value="HisK_dim/P_sf"/>
</dbReference>
<keyword evidence="11 15" id="KW-1133">Transmembrane helix</keyword>
<feature type="domain" description="Histidine kinase" evidence="16">
    <location>
        <begin position="363"/>
        <end position="583"/>
    </location>
</feature>
<dbReference type="InterPro" id="IPR003661">
    <property type="entry name" value="HisK_dim/P_dom"/>
</dbReference>
<dbReference type="eggNOG" id="COG2205">
    <property type="taxonomic scope" value="Bacteria"/>
</dbReference>
<comment type="caution">
    <text evidence="19">The sequence shown here is derived from an EMBL/GenBank/DDBJ whole genome shotgun (WGS) entry which is preliminary data.</text>
</comment>
<keyword evidence="12" id="KW-0902">Two-component regulatory system</keyword>
<evidence type="ECO:0000256" key="5">
    <source>
        <dbReference type="ARBA" id="ARBA00022519"/>
    </source>
</evidence>
<evidence type="ECO:0000256" key="4">
    <source>
        <dbReference type="ARBA" id="ARBA00022475"/>
    </source>
</evidence>
<dbReference type="Pfam" id="PF01627">
    <property type="entry name" value="Hpt"/>
    <property type="match status" value="1"/>
</dbReference>
<dbReference type="CDD" id="cd00130">
    <property type="entry name" value="PAS"/>
    <property type="match status" value="1"/>
</dbReference>
<dbReference type="GO" id="GO:0006355">
    <property type="term" value="P:regulation of DNA-templated transcription"/>
    <property type="evidence" value="ECO:0007669"/>
    <property type="project" value="InterPro"/>
</dbReference>
<evidence type="ECO:0000256" key="12">
    <source>
        <dbReference type="ARBA" id="ARBA00023012"/>
    </source>
</evidence>
<keyword evidence="20" id="KW-1185">Reference proteome</keyword>
<dbReference type="SMART" id="SM00091">
    <property type="entry name" value="PAS"/>
    <property type="match status" value="1"/>
</dbReference>
<evidence type="ECO:0000256" key="3">
    <source>
        <dbReference type="ARBA" id="ARBA00012438"/>
    </source>
</evidence>
<evidence type="ECO:0000256" key="2">
    <source>
        <dbReference type="ARBA" id="ARBA00004429"/>
    </source>
</evidence>
<reference evidence="19 20" key="1">
    <citation type="submission" date="2013-04" db="EMBL/GenBank/DDBJ databases">
        <title>Shimia sp. 22II-S11-Z10 Genome Sequencing.</title>
        <authorList>
            <person name="Lai Q."/>
            <person name="Li G."/>
            <person name="Shao Z."/>
        </authorList>
    </citation>
    <scope>NUCLEOTIDE SEQUENCE [LARGE SCALE GENOMIC DNA]</scope>
    <source>
        <strain evidence="20">22II-S11-Z10</strain>
    </source>
</reference>
<gene>
    <name evidence="19" type="ORF">ATO10_01065</name>
</gene>
<evidence type="ECO:0000256" key="14">
    <source>
        <dbReference type="PROSITE-ProRule" id="PRU00169"/>
    </source>
</evidence>
<evidence type="ECO:0000256" key="13">
    <source>
        <dbReference type="ARBA" id="ARBA00023136"/>
    </source>
</evidence>
<dbReference type="PROSITE" id="PS50110">
    <property type="entry name" value="RESPONSE_REGULATORY"/>
    <property type="match status" value="1"/>
</dbReference>
<dbReference type="InterPro" id="IPR013767">
    <property type="entry name" value="PAS_fold"/>
</dbReference>
<evidence type="ECO:0000259" key="18">
    <source>
        <dbReference type="PROSITE" id="PS50112"/>
    </source>
</evidence>
<keyword evidence="13 15" id="KW-0472">Membrane</keyword>
<organism evidence="19 20">
    <name type="scientific">Actibacterium atlanticum</name>
    <dbReference type="NCBI Taxonomy" id="1461693"/>
    <lineage>
        <taxon>Bacteria</taxon>
        <taxon>Pseudomonadati</taxon>
        <taxon>Pseudomonadota</taxon>
        <taxon>Alphaproteobacteria</taxon>
        <taxon>Rhodobacterales</taxon>
        <taxon>Roseobacteraceae</taxon>
        <taxon>Actibacterium</taxon>
    </lineage>
</organism>
<dbReference type="SMART" id="SM00387">
    <property type="entry name" value="HATPase_c"/>
    <property type="match status" value="1"/>
</dbReference>
<dbReference type="InterPro" id="IPR036641">
    <property type="entry name" value="HPT_dom_sf"/>
</dbReference>
<dbReference type="SMART" id="SM00388">
    <property type="entry name" value="HisKA"/>
    <property type="match status" value="1"/>
</dbReference>
<dbReference type="InterPro" id="IPR000014">
    <property type="entry name" value="PAS"/>
</dbReference>
<dbReference type="InterPro" id="IPR005467">
    <property type="entry name" value="His_kinase_dom"/>
</dbReference>
<dbReference type="PANTHER" id="PTHR43047">
    <property type="entry name" value="TWO-COMPONENT HISTIDINE PROTEIN KINASE"/>
    <property type="match status" value="1"/>
</dbReference>
<evidence type="ECO:0000256" key="8">
    <source>
        <dbReference type="ARBA" id="ARBA00022692"/>
    </source>
</evidence>
<keyword evidence="5" id="KW-0997">Cell inner membrane</keyword>
<dbReference type="InterPro" id="IPR008207">
    <property type="entry name" value="Sig_transdc_His_kin_Hpt_dom"/>
</dbReference>
<keyword evidence="10" id="KW-0067">ATP-binding</keyword>
<dbReference type="Gene3D" id="3.40.50.2300">
    <property type="match status" value="1"/>
</dbReference>
<evidence type="ECO:0000313" key="19">
    <source>
        <dbReference type="EMBL" id="KCV83308.1"/>
    </source>
</evidence>
<feature type="domain" description="PAS" evidence="18">
    <location>
        <begin position="216"/>
        <end position="287"/>
    </location>
</feature>
<evidence type="ECO:0000256" key="1">
    <source>
        <dbReference type="ARBA" id="ARBA00000085"/>
    </source>
</evidence>
<dbReference type="PATRIC" id="fig|1461693.3.peg.222"/>
<dbReference type="SUPFAM" id="SSF55874">
    <property type="entry name" value="ATPase domain of HSP90 chaperone/DNA topoisomerase II/histidine kinase"/>
    <property type="match status" value="1"/>
</dbReference>